<sequence>MRIISHSTQPLPSNSFNSTTRGHTMINTNTNTHPHTASSWFHNNINNNITNHVSKYEESSIKNNQPSSFLITTHLEEMSFYRHLNKNNTSSCTTSEGNSKYASSSPMNNTSSNRLTHHSNNQPLLCSPMPTLTQSESQEIKARREMLNKESQNSPTQIICDSGTSSSGKKAYHRTFAQVRKHPFGTTIHDEKTLHDSNRSNIAIRDFTIQNGSKKSSLVVFSSSELATHNNDLVYMQKKSHSDSCSQVERMTPSPTSTSQFIHSSPKLRPLSPLRPDSMNDASTIISSPVNSCQHQPESLTFSTSQTTTNGIASSSGSKLWKFCSPQTPDSVRQLRIDKQRKMEKINSIKNTPIITKCDVLTGSCLLEWKVSVVGERRSQSMQQIKRRQQFVRAPGSSNGGGGDGSSPHYLPPSNSSLQTCCSSSLLSLSHNMEKSGTTRRESDPALIHQAATIFPSCQTTSTNSSFSPFEPLGSPTMAPHIHQHSRETVGVSDESSSSGSQRHHHHHHHQKKHSQPFTIRTSISIQDLLN</sequence>
<dbReference type="VEuPathDB" id="AmoebaDB:NF0068950"/>
<name>A0A6A5C3H6_NAEFO</name>
<accession>A0A6A5C3H6</accession>
<dbReference type="OrthoDB" id="10660285at2759"/>
<proteinExistence type="predicted"/>
<dbReference type="Proteomes" id="UP000444721">
    <property type="component" value="Unassembled WGS sequence"/>
</dbReference>
<feature type="region of interest" description="Disordered" evidence="1">
    <location>
        <begin position="459"/>
        <end position="531"/>
    </location>
</feature>
<feature type="region of interest" description="Disordered" evidence="1">
    <location>
        <begin position="1"/>
        <end position="39"/>
    </location>
</feature>
<dbReference type="AlphaFoldDB" id="A0A6A5C3H6"/>
<feature type="region of interest" description="Disordered" evidence="1">
    <location>
        <begin position="246"/>
        <end position="273"/>
    </location>
</feature>
<feature type="compositionally biased region" description="Polar residues" evidence="1">
    <location>
        <begin position="459"/>
        <end position="468"/>
    </location>
</feature>
<feature type="compositionally biased region" description="Polar residues" evidence="1">
    <location>
        <begin position="517"/>
        <end position="531"/>
    </location>
</feature>
<feature type="region of interest" description="Disordered" evidence="1">
    <location>
        <begin position="389"/>
        <end position="417"/>
    </location>
</feature>
<evidence type="ECO:0000313" key="3">
    <source>
        <dbReference type="Proteomes" id="UP000444721"/>
    </source>
</evidence>
<feature type="compositionally biased region" description="Polar residues" evidence="1">
    <location>
        <begin position="90"/>
        <end position="137"/>
    </location>
</feature>
<reference evidence="2 3" key="1">
    <citation type="journal article" date="2019" name="Sci. Rep.">
        <title>Nanopore sequencing improves the draft genome of the human pathogenic amoeba Naegleria fowleri.</title>
        <authorList>
            <person name="Liechti N."/>
            <person name="Schurch N."/>
            <person name="Bruggmann R."/>
            <person name="Wittwer M."/>
        </authorList>
    </citation>
    <scope>NUCLEOTIDE SEQUENCE [LARGE SCALE GENOMIC DNA]</scope>
    <source>
        <strain evidence="2 3">ATCC 30894</strain>
    </source>
</reference>
<dbReference type="VEuPathDB" id="AmoebaDB:NfTy_023980"/>
<feature type="compositionally biased region" description="Polar residues" evidence="1">
    <location>
        <begin position="149"/>
        <end position="166"/>
    </location>
</feature>
<evidence type="ECO:0000313" key="2">
    <source>
        <dbReference type="EMBL" id="KAF0981302.1"/>
    </source>
</evidence>
<evidence type="ECO:0000256" key="1">
    <source>
        <dbReference type="SAM" id="MobiDB-lite"/>
    </source>
</evidence>
<organism evidence="2 3">
    <name type="scientific">Naegleria fowleri</name>
    <name type="common">Brain eating amoeba</name>
    <dbReference type="NCBI Taxonomy" id="5763"/>
    <lineage>
        <taxon>Eukaryota</taxon>
        <taxon>Discoba</taxon>
        <taxon>Heterolobosea</taxon>
        <taxon>Tetramitia</taxon>
        <taxon>Eutetramitia</taxon>
        <taxon>Vahlkampfiidae</taxon>
        <taxon>Naegleria</taxon>
    </lineage>
</organism>
<dbReference type="RefSeq" id="XP_044566015.1">
    <property type="nucleotide sequence ID" value="XM_044703095.1"/>
</dbReference>
<protein>
    <submittedName>
        <fullName evidence="2">Uncharacterized protein</fullName>
    </submittedName>
</protein>
<comment type="caution">
    <text evidence="2">The sequence shown here is derived from an EMBL/GenBank/DDBJ whole genome shotgun (WGS) entry which is preliminary data.</text>
</comment>
<feature type="compositionally biased region" description="Basic and acidic residues" evidence="1">
    <location>
        <begin position="138"/>
        <end position="148"/>
    </location>
</feature>
<feature type="region of interest" description="Disordered" evidence="1">
    <location>
        <begin position="90"/>
        <end position="166"/>
    </location>
</feature>
<dbReference type="VEuPathDB" id="AmoebaDB:FDP41_012562"/>
<dbReference type="GeneID" id="68119777"/>
<feature type="compositionally biased region" description="Basic residues" evidence="1">
    <location>
        <begin position="502"/>
        <end position="515"/>
    </location>
</feature>
<feature type="compositionally biased region" description="Low complexity" evidence="1">
    <location>
        <begin position="264"/>
        <end position="273"/>
    </location>
</feature>
<gene>
    <name evidence="2" type="ORF">FDP41_012562</name>
</gene>
<dbReference type="EMBL" id="VFQX01000015">
    <property type="protein sequence ID" value="KAF0981302.1"/>
    <property type="molecule type" value="Genomic_DNA"/>
</dbReference>
<feature type="compositionally biased region" description="Polar residues" evidence="1">
    <location>
        <begin position="246"/>
        <end position="263"/>
    </location>
</feature>
<keyword evidence="3" id="KW-1185">Reference proteome</keyword>